<dbReference type="EMBL" id="CDPU01000116">
    <property type="protein sequence ID" value="CEO57625.1"/>
    <property type="molecule type" value="Genomic_DNA"/>
</dbReference>
<protein>
    <recommendedName>
        <fullName evidence="2">F-box domain-containing protein</fullName>
    </recommendedName>
</protein>
<sequence length="224" mass="25450">MDLLHLHTEILLRIIEFLDLATIHTLRRIDKFKSLMNQYEISIVRSIYQISYRPTTGLTNGPFLPVYDLGVQKGTASHASGWEHLAQHKLRLLFINTFTALEEIERRNKAIVLLLSSPSSIIQANESSYTWPHLPDMEVRTRLSLLLERAFHQSDVFADMVGLAAAYICGESSSSLAEVVSGVVFADEQRISKLARQFQIEYLENLSLESLIELYFLGILLGEN</sequence>
<evidence type="ECO:0008006" key="2">
    <source>
        <dbReference type="Google" id="ProtNLM"/>
    </source>
</evidence>
<feature type="non-terminal residue" evidence="1">
    <location>
        <position position="224"/>
    </location>
</feature>
<proteinExistence type="predicted"/>
<accession>A0A0B7KRN7</accession>
<name>A0A0B7KRN7_BIOOC</name>
<dbReference type="AlphaFoldDB" id="A0A0B7KRN7"/>
<gene>
    <name evidence="1" type="ORF">BN869_000013683_1</name>
</gene>
<reference evidence="1" key="1">
    <citation type="submission" date="2015-01" db="EMBL/GenBank/DDBJ databases">
        <authorList>
            <person name="Durling Mikael"/>
        </authorList>
    </citation>
    <scope>NUCLEOTIDE SEQUENCE</scope>
</reference>
<organism evidence="1">
    <name type="scientific">Bionectria ochroleuca</name>
    <name type="common">Gliocladium roseum</name>
    <dbReference type="NCBI Taxonomy" id="29856"/>
    <lineage>
        <taxon>Eukaryota</taxon>
        <taxon>Fungi</taxon>
        <taxon>Dikarya</taxon>
        <taxon>Ascomycota</taxon>
        <taxon>Pezizomycotina</taxon>
        <taxon>Sordariomycetes</taxon>
        <taxon>Hypocreomycetidae</taxon>
        <taxon>Hypocreales</taxon>
        <taxon>Bionectriaceae</taxon>
        <taxon>Clonostachys</taxon>
    </lineage>
</organism>
<evidence type="ECO:0000313" key="1">
    <source>
        <dbReference type="EMBL" id="CEO57625.1"/>
    </source>
</evidence>